<dbReference type="AlphaFoldDB" id="A0A0E0B039"/>
<evidence type="ECO:0000313" key="1">
    <source>
        <dbReference type="EnsemblPlants" id="OGLUM09G02630.1"/>
    </source>
</evidence>
<evidence type="ECO:0000313" key="2">
    <source>
        <dbReference type="Proteomes" id="UP000026961"/>
    </source>
</evidence>
<sequence>MGPRQVTARPNPAALCLPPPRHPFYPEPGHSWSCTSDGRYRSVGRGGDGDGGYSVLGGSRVAQASAKPGLPPGAWPNCSVVRWRSASAAVLQIPSEEAKLGGCHSNDKSRFECLCTYQMIVRTRAPWFRNAGIPSQEVQCSHLHLQFLSTLSSPISIFCFRFSSFEIVALMDEQSR</sequence>
<reference evidence="1" key="1">
    <citation type="submission" date="2015-04" db="UniProtKB">
        <authorList>
            <consortium name="EnsemblPlants"/>
        </authorList>
    </citation>
    <scope>IDENTIFICATION</scope>
</reference>
<dbReference type="HOGENOM" id="CLU_1527543_0_0_1"/>
<protein>
    <submittedName>
        <fullName evidence="1">Uncharacterized protein</fullName>
    </submittedName>
</protein>
<dbReference type="Gramene" id="OGLUM09G02630.1">
    <property type="protein sequence ID" value="OGLUM09G02630.1"/>
    <property type="gene ID" value="OGLUM09G02630"/>
</dbReference>
<accession>A0A0E0B039</accession>
<name>A0A0E0B039_9ORYZ</name>
<keyword evidence="2" id="KW-1185">Reference proteome</keyword>
<organism evidence="1">
    <name type="scientific">Oryza glumipatula</name>
    <dbReference type="NCBI Taxonomy" id="40148"/>
    <lineage>
        <taxon>Eukaryota</taxon>
        <taxon>Viridiplantae</taxon>
        <taxon>Streptophyta</taxon>
        <taxon>Embryophyta</taxon>
        <taxon>Tracheophyta</taxon>
        <taxon>Spermatophyta</taxon>
        <taxon>Magnoliopsida</taxon>
        <taxon>Liliopsida</taxon>
        <taxon>Poales</taxon>
        <taxon>Poaceae</taxon>
        <taxon>BOP clade</taxon>
        <taxon>Oryzoideae</taxon>
        <taxon>Oryzeae</taxon>
        <taxon>Oryzinae</taxon>
        <taxon>Oryza</taxon>
    </lineage>
</organism>
<dbReference type="Proteomes" id="UP000026961">
    <property type="component" value="Chromosome 9"/>
</dbReference>
<reference evidence="1" key="2">
    <citation type="submission" date="2018-05" db="EMBL/GenBank/DDBJ databases">
        <title>OgluRS3 (Oryza glumaepatula Reference Sequence Version 3).</title>
        <authorList>
            <person name="Zhang J."/>
            <person name="Kudrna D."/>
            <person name="Lee S."/>
            <person name="Talag J."/>
            <person name="Welchert J."/>
            <person name="Wing R.A."/>
        </authorList>
    </citation>
    <scope>NUCLEOTIDE SEQUENCE [LARGE SCALE GENOMIC DNA]</scope>
</reference>
<proteinExistence type="predicted"/>
<dbReference type="EnsemblPlants" id="OGLUM09G02630.1">
    <property type="protein sequence ID" value="OGLUM09G02630.1"/>
    <property type="gene ID" value="OGLUM09G02630"/>
</dbReference>